<keyword evidence="2" id="KW-1185">Reference proteome</keyword>
<proteinExistence type="predicted"/>
<evidence type="ECO:0000313" key="1">
    <source>
        <dbReference type="EMBL" id="QQP37112.1"/>
    </source>
</evidence>
<dbReference type="EMBL" id="CP045901">
    <property type="protein sequence ID" value="QQP37112.1"/>
    <property type="molecule type" value="Genomic_DNA"/>
</dbReference>
<accession>A0A7T8GSU1</accession>
<evidence type="ECO:0000313" key="2">
    <source>
        <dbReference type="Proteomes" id="UP000595437"/>
    </source>
</evidence>
<reference evidence="2" key="1">
    <citation type="submission" date="2021-01" db="EMBL/GenBank/DDBJ databases">
        <title>Caligus Genome Assembly.</title>
        <authorList>
            <person name="Gallardo-Escarate C."/>
        </authorList>
    </citation>
    <scope>NUCLEOTIDE SEQUENCE [LARGE SCALE GENOMIC DNA]</scope>
</reference>
<dbReference type="AlphaFoldDB" id="A0A7T8GSU1"/>
<organism evidence="1 2">
    <name type="scientific">Caligus rogercresseyi</name>
    <name type="common">Sea louse</name>
    <dbReference type="NCBI Taxonomy" id="217165"/>
    <lineage>
        <taxon>Eukaryota</taxon>
        <taxon>Metazoa</taxon>
        <taxon>Ecdysozoa</taxon>
        <taxon>Arthropoda</taxon>
        <taxon>Crustacea</taxon>
        <taxon>Multicrustacea</taxon>
        <taxon>Hexanauplia</taxon>
        <taxon>Copepoda</taxon>
        <taxon>Siphonostomatoida</taxon>
        <taxon>Caligidae</taxon>
        <taxon>Caligus</taxon>
    </lineage>
</organism>
<protein>
    <submittedName>
        <fullName evidence="1">Uncharacterized protein</fullName>
    </submittedName>
</protein>
<dbReference type="Proteomes" id="UP000595437">
    <property type="component" value="Chromosome 12"/>
</dbReference>
<sequence>MRGRTGELTTAQEQTKSGLQCSWQVSRGPLMLIQTPYLQASQGPKCAQEHNRKGCQDRP</sequence>
<name>A0A7T8GSU1_CALRO</name>
<gene>
    <name evidence="1" type="ORF">FKW44_017294</name>
</gene>